<dbReference type="PANTHER" id="PTHR44068:SF11">
    <property type="entry name" value="GERANYL DIPHOSPHATE 2-C-METHYLTRANSFERASE"/>
    <property type="match status" value="1"/>
</dbReference>
<dbReference type="InterPro" id="IPR029063">
    <property type="entry name" value="SAM-dependent_MTases_sf"/>
</dbReference>
<feature type="domain" description="Methyltransferase" evidence="1">
    <location>
        <begin position="1"/>
        <end position="105"/>
    </location>
</feature>
<keyword evidence="3" id="KW-1185">Reference proteome</keyword>
<reference evidence="2 3" key="1">
    <citation type="submission" date="2016-07" db="EMBL/GenBank/DDBJ databases">
        <title>Draft genome of the white-rot fungus Obba rivulosa 3A-2.</title>
        <authorList>
            <consortium name="DOE Joint Genome Institute"/>
            <person name="Miettinen O."/>
            <person name="Riley R."/>
            <person name="Acob R."/>
            <person name="Barry K."/>
            <person name="Cullen D."/>
            <person name="De Vries R."/>
            <person name="Hainaut M."/>
            <person name="Hatakka A."/>
            <person name="Henrissat B."/>
            <person name="Hilden K."/>
            <person name="Kuo R."/>
            <person name="Labutti K."/>
            <person name="Lipzen A."/>
            <person name="Makela M.R."/>
            <person name="Sandor L."/>
            <person name="Spatafora J.W."/>
            <person name="Grigoriev I.V."/>
            <person name="Hibbett D.S."/>
        </authorList>
    </citation>
    <scope>NUCLEOTIDE SEQUENCE [LARGE SCALE GENOMIC DNA]</scope>
    <source>
        <strain evidence="2 3">3A-2</strain>
    </source>
</reference>
<sequence>MHILDVGCSQGTISTNLAMWVPQNRVTGEEHMPKLLDKARALAAERGVTSIEFKVGDVLALNFPDYTFDVVYVHKVLQYTGYSVLTLREMCRVAKPGSIVAAGCLCVLAFHTEICQLKSVRTHRLCPWPRMRSYHHPSRLQLALRTPYMSVSSPLTHMKALICNDDCWSVHSVARC</sequence>
<evidence type="ECO:0000313" key="2">
    <source>
        <dbReference type="EMBL" id="OCH85194.1"/>
    </source>
</evidence>
<evidence type="ECO:0000313" key="3">
    <source>
        <dbReference type="Proteomes" id="UP000250043"/>
    </source>
</evidence>
<dbReference type="SUPFAM" id="SSF53335">
    <property type="entry name" value="S-adenosyl-L-methionine-dependent methyltransferases"/>
    <property type="match status" value="1"/>
</dbReference>
<dbReference type="PANTHER" id="PTHR44068">
    <property type="entry name" value="ZGC:194242"/>
    <property type="match status" value="1"/>
</dbReference>
<name>A0A8E2DGU6_9APHY</name>
<keyword evidence="2" id="KW-0808">Transferase</keyword>
<dbReference type="InterPro" id="IPR025714">
    <property type="entry name" value="Methyltranfer_dom"/>
</dbReference>
<dbReference type="EMBL" id="KV722602">
    <property type="protein sequence ID" value="OCH85194.1"/>
    <property type="molecule type" value="Genomic_DNA"/>
</dbReference>
<protein>
    <submittedName>
        <fullName evidence="2">S-adenosyl-L-methionine-dependent methyltransferase</fullName>
    </submittedName>
</protein>
<dbReference type="CDD" id="cd02440">
    <property type="entry name" value="AdoMet_MTases"/>
    <property type="match status" value="1"/>
</dbReference>
<dbReference type="AlphaFoldDB" id="A0A8E2DGU6"/>
<evidence type="ECO:0000259" key="1">
    <source>
        <dbReference type="Pfam" id="PF13847"/>
    </source>
</evidence>
<gene>
    <name evidence="2" type="ORF">OBBRIDRAFT_331464</name>
</gene>
<dbReference type="GO" id="GO:0032259">
    <property type="term" value="P:methylation"/>
    <property type="evidence" value="ECO:0007669"/>
    <property type="project" value="UniProtKB-KW"/>
</dbReference>
<dbReference type="InterPro" id="IPR050447">
    <property type="entry name" value="Erg6_SMT_methyltransf"/>
</dbReference>
<dbReference type="Proteomes" id="UP000250043">
    <property type="component" value="Unassembled WGS sequence"/>
</dbReference>
<dbReference type="OrthoDB" id="10017101at2759"/>
<dbReference type="Pfam" id="PF13847">
    <property type="entry name" value="Methyltransf_31"/>
    <property type="match status" value="1"/>
</dbReference>
<dbReference type="GO" id="GO:0008168">
    <property type="term" value="F:methyltransferase activity"/>
    <property type="evidence" value="ECO:0007669"/>
    <property type="project" value="UniProtKB-KW"/>
</dbReference>
<proteinExistence type="predicted"/>
<keyword evidence="2" id="KW-0489">Methyltransferase</keyword>
<organism evidence="2 3">
    <name type="scientific">Obba rivulosa</name>
    <dbReference type="NCBI Taxonomy" id="1052685"/>
    <lineage>
        <taxon>Eukaryota</taxon>
        <taxon>Fungi</taxon>
        <taxon>Dikarya</taxon>
        <taxon>Basidiomycota</taxon>
        <taxon>Agaricomycotina</taxon>
        <taxon>Agaricomycetes</taxon>
        <taxon>Polyporales</taxon>
        <taxon>Gelatoporiaceae</taxon>
        <taxon>Obba</taxon>
    </lineage>
</organism>
<accession>A0A8E2DGU6</accession>
<dbReference type="Gene3D" id="3.40.50.150">
    <property type="entry name" value="Vaccinia Virus protein VP39"/>
    <property type="match status" value="1"/>
</dbReference>